<comment type="caution">
    <text evidence="1">The sequence shown here is derived from an EMBL/GenBank/DDBJ whole genome shotgun (WGS) entry which is preliminary data.</text>
</comment>
<name>A0ACC3SSY0_LIPKO</name>
<evidence type="ECO:0000313" key="1">
    <source>
        <dbReference type="EMBL" id="KAK9234504.1"/>
    </source>
</evidence>
<reference evidence="2" key="1">
    <citation type="journal article" date="2024" name="Front. Bioeng. Biotechnol.">
        <title>Genome-scale model development and genomic sequencing of the oleaginous clade Lipomyces.</title>
        <authorList>
            <person name="Czajka J.J."/>
            <person name="Han Y."/>
            <person name="Kim J."/>
            <person name="Mondo S.J."/>
            <person name="Hofstad B.A."/>
            <person name="Robles A."/>
            <person name="Haridas S."/>
            <person name="Riley R."/>
            <person name="LaButti K."/>
            <person name="Pangilinan J."/>
            <person name="Andreopoulos W."/>
            <person name="Lipzen A."/>
            <person name="Yan J."/>
            <person name="Wang M."/>
            <person name="Ng V."/>
            <person name="Grigoriev I.V."/>
            <person name="Spatafora J.W."/>
            <person name="Magnuson J.K."/>
            <person name="Baker S.E."/>
            <person name="Pomraning K.R."/>
        </authorList>
    </citation>
    <scope>NUCLEOTIDE SEQUENCE [LARGE SCALE GENOMIC DNA]</scope>
    <source>
        <strain evidence="2">CBS 7786</strain>
    </source>
</reference>
<organism evidence="1 2">
    <name type="scientific">Lipomyces kononenkoae</name>
    <name type="common">Yeast</name>
    <dbReference type="NCBI Taxonomy" id="34357"/>
    <lineage>
        <taxon>Eukaryota</taxon>
        <taxon>Fungi</taxon>
        <taxon>Dikarya</taxon>
        <taxon>Ascomycota</taxon>
        <taxon>Saccharomycotina</taxon>
        <taxon>Lipomycetes</taxon>
        <taxon>Lipomycetales</taxon>
        <taxon>Lipomycetaceae</taxon>
        <taxon>Lipomyces</taxon>
    </lineage>
</organism>
<protein>
    <submittedName>
        <fullName evidence="1">Rad17 cell cycle checkpoint protein-domain-containing protein</fullName>
    </submittedName>
</protein>
<gene>
    <name evidence="1" type="ORF">V1525DRAFT_459365</name>
</gene>
<dbReference type="Proteomes" id="UP001433508">
    <property type="component" value="Unassembled WGS sequence"/>
</dbReference>
<keyword evidence="2" id="KW-1185">Reference proteome</keyword>
<proteinExistence type="predicted"/>
<accession>A0ACC3SSY0</accession>
<evidence type="ECO:0000313" key="2">
    <source>
        <dbReference type="Proteomes" id="UP001433508"/>
    </source>
</evidence>
<dbReference type="EMBL" id="MU971471">
    <property type="protein sequence ID" value="KAK9234504.1"/>
    <property type="molecule type" value="Genomic_DNA"/>
</dbReference>
<sequence length="829" mass="90204">MPPSRKRRRRSPSPLLNDTPRSTRSRVANERASNLTRLANDMDIQFPDDEDDDDDSQTIIVIASDEMDVPDMPAKKSNPSISHGLENPNSASARKTASASGLASPTSTKSRQTTLTFPKMTSRSMTASVRPALKSKSAKSVKKPVKSSSSSGSIGRLKRDTANTYATSIDDELSDSDPIEDESATESTGTLSRTASRLSSAVNGEPGAAHLDSQRGLTFRPSVRPQSAVQGTIAFPSSPQGESAVVEMLSHRTSPIPVHGHVKELWIEKYAPRDSASLALHKRKYEDVRLWFCDVFAGRSKQRALVLVGPAGTSKTAALIALSCEMNFDIIEWANPPTPMVVEPGEGSDTFSGMFSDFLSKAQQFGSATSTTTHSEHPYEEVFDLRSSALNTRRNRVILLEDFPSILSTSHAARKYFLDSIHSYVCSDISTSPPIVFVISELEGREDLNIGSDSSYSAQHILGRDLLADPRVARIQFNPVNKTLMSRVLRDIATKEGLVSSKKSSAGGLTKSTGTNRIIAELAQLGDVRSSINALQWWATTGGTSMALGRETYLAHFQAVGKVLYNKREDVGQIPVEDAVLQAIPISSLVPTLFENYPGSCADTDELVACSDALSDSDILLSSQVFSRTYGRQDTLVIRGEGMLLDSGTAGSHVAIRGLMCGLRRPLTRQTVSIKDFITGKRHDRKPTSSFTSSSNGNTGYSMCNSLGYQVFKRQQDVLTDVARYYKSTKLGISGDTDGGSMSMSETAVMYMQCTAFWEALIKKNDKLRRIGGQYNGFTLDIDDDDDDDVERLGKKSSHQFSQTGDAFLTGSIADLMISDDDIEETLSN</sequence>